<dbReference type="EMBL" id="KV878595">
    <property type="protein sequence ID" value="OJJ54351.1"/>
    <property type="molecule type" value="Genomic_DNA"/>
</dbReference>
<dbReference type="Pfam" id="PF13450">
    <property type="entry name" value="NAD_binding_8"/>
    <property type="match status" value="1"/>
</dbReference>
<dbReference type="RefSeq" id="XP_040698157.1">
    <property type="nucleotide sequence ID" value="XM_040850013.1"/>
</dbReference>
<evidence type="ECO:0000256" key="3">
    <source>
        <dbReference type="ARBA" id="ARBA00022630"/>
    </source>
</evidence>
<proteinExistence type="inferred from homology"/>
<keyword evidence="3" id="KW-0285">Flavoprotein</keyword>
<evidence type="ECO:0008006" key="7">
    <source>
        <dbReference type="Google" id="ProtNLM"/>
    </source>
</evidence>
<dbReference type="PANTHER" id="PTHR42877">
    <property type="entry name" value="L-ORNITHINE N(5)-MONOOXYGENASE-RELATED"/>
    <property type="match status" value="1"/>
</dbReference>
<keyword evidence="4" id="KW-0274">FAD</keyword>
<dbReference type="Gene3D" id="3.50.50.60">
    <property type="entry name" value="FAD/NAD(P)-binding domain"/>
    <property type="match status" value="2"/>
</dbReference>
<dbReference type="AlphaFoldDB" id="A0A1L9T4R3"/>
<organism evidence="5 6">
    <name type="scientific">Aspergillus sydowii CBS 593.65</name>
    <dbReference type="NCBI Taxonomy" id="1036612"/>
    <lineage>
        <taxon>Eukaryota</taxon>
        <taxon>Fungi</taxon>
        <taxon>Dikarya</taxon>
        <taxon>Ascomycota</taxon>
        <taxon>Pezizomycotina</taxon>
        <taxon>Eurotiomycetes</taxon>
        <taxon>Eurotiomycetidae</taxon>
        <taxon>Eurotiales</taxon>
        <taxon>Aspergillaceae</taxon>
        <taxon>Aspergillus</taxon>
        <taxon>Aspergillus subgen. Nidulantes</taxon>
    </lineage>
</organism>
<keyword evidence="6" id="KW-1185">Reference proteome</keyword>
<evidence type="ECO:0000256" key="1">
    <source>
        <dbReference type="ARBA" id="ARBA00001974"/>
    </source>
</evidence>
<reference evidence="6" key="1">
    <citation type="journal article" date="2017" name="Genome Biol.">
        <title>Comparative genomics reveals high biological diversity and specific adaptations in the industrially and medically important fungal genus Aspergillus.</title>
        <authorList>
            <person name="de Vries R.P."/>
            <person name="Riley R."/>
            <person name="Wiebenga A."/>
            <person name="Aguilar-Osorio G."/>
            <person name="Amillis S."/>
            <person name="Uchima C.A."/>
            <person name="Anderluh G."/>
            <person name="Asadollahi M."/>
            <person name="Askin M."/>
            <person name="Barry K."/>
            <person name="Battaglia E."/>
            <person name="Bayram O."/>
            <person name="Benocci T."/>
            <person name="Braus-Stromeyer S.A."/>
            <person name="Caldana C."/>
            <person name="Canovas D."/>
            <person name="Cerqueira G.C."/>
            <person name="Chen F."/>
            <person name="Chen W."/>
            <person name="Choi C."/>
            <person name="Clum A."/>
            <person name="Dos Santos R.A."/>
            <person name="Damasio A.R."/>
            <person name="Diallinas G."/>
            <person name="Emri T."/>
            <person name="Fekete E."/>
            <person name="Flipphi M."/>
            <person name="Freyberg S."/>
            <person name="Gallo A."/>
            <person name="Gournas C."/>
            <person name="Habgood R."/>
            <person name="Hainaut M."/>
            <person name="Harispe M.L."/>
            <person name="Henrissat B."/>
            <person name="Hilden K.S."/>
            <person name="Hope R."/>
            <person name="Hossain A."/>
            <person name="Karabika E."/>
            <person name="Karaffa L."/>
            <person name="Karanyi Z."/>
            <person name="Krasevec N."/>
            <person name="Kuo A."/>
            <person name="Kusch H."/>
            <person name="LaButti K."/>
            <person name="Lagendijk E.L."/>
            <person name="Lapidus A."/>
            <person name="Levasseur A."/>
            <person name="Lindquist E."/>
            <person name="Lipzen A."/>
            <person name="Logrieco A.F."/>
            <person name="MacCabe A."/>
            <person name="Maekelae M.R."/>
            <person name="Malavazi I."/>
            <person name="Melin P."/>
            <person name="Meyer V."/>
            <person name="Mielnichuk N."/>
            <person name="Miskei M."/>
            <person name="Molnar A.P."/>
            <person name="Mule G."/>
            <person name="Ngan C.Y."/>
            <person name="Orejas M."/>
            <person name="Orosz E."/>
            <person name="Ouedraogo J.P."/>
            <person name="Overkamp K.M."/>
            <person name="Park H.-S."/>
            <person name="Perrone G."/>
            <person name="Piumi F."/>
            <person name="Punt P.J."/>
            <person name="Ram A.F."/>
            <person name="Ramon A."/>
            <person name="Rauscher S."/>
            <person name="Record E."/>
            <person name="Riano-Pachon D.M."/>
            <person name="Robert V."/>
            <person name="Roehrig J."/>
            <person name="Ruller R."/>
            <person name="Salamov A."/>
            <person name="Salih N.S."/>
            <person name="Samson R.A."/>
            <person name="Sandor E."/>
            <person name="Sanguinetti M."/>
            <person name="Schuetze T."/>
            <person name="Sepcic K."/>
            <person name="Shelest E."/>
            <person name="Sherlock G."/>
            <person name="Sophianopoulou V."/>
            <person name="Squina F.M."/>
            <person name="Sun H."/>
            <person name="Susca A."/>
            <person name="Todd R.B."/>
            <person name="Tsang A."/>
            <person name="Unkles S.E."/>
            <person name="van de Wiele N."/>
            <person name="van Rossen-Uffink D."/>
            <person name="Oliveira J.V."/>
            <person name="Vesth T.C."/>
            <person name="Visser J."/>
            <person name="Yu J.-H."/>
            <person name="Zhou M."/>
            <person name="Andersen M.R."/>
            <person name="Archer D.B."/>
            <person name="Baker S.E."/>
            <person name="Benoit I."/>
            <person name="Brakhage A.A."/>
            <person name="Braus G.H."/>
            <person name="Fischer R."/>
            <person name="Frisvad J.C."/>
            <person name="Goldman G.H."/>
            <person name="Houbraken J."/>
            <person name="Oakley B."/>
            <person name="Pocsi I."/>
            <person name="Scazzocchio C."/>
            <person name="Seiboth B."/>
            <person name="vanKuyk P.A."/>
            <person name="Wortman J."/>
            <person name="Dyer P.S."/>
            <person name="Grigoriev I.V."/>
        </authorList>
    </citation>
    <scope>NUCLEOTIDE SEQUENCE [LARGE SCALE GENOMIC DNA]</scope>
    <source>
        <strain evidence="6">CBS 593.65</strain>
    </source>
</reference>
<dbReference type="InterPro" id="IPR036188">
    <property type="entry name" value="FAD/NAD-bd_sf"/>
</dbReference>
<gene>
    <name evidence="5" type="ORF">ASPSYDRAFT_61630</name>
</gene>
<dbReference type="Proteomes" id="UP000184356">
    <property type="component" value="Unassembled WGS sequence"/>
</dbReference>
<dbReference type="PANTHER" id="PTHR42877:SF8">
    <property type="entry name" value="MONOOXYGENASE"/>
    <property type="match status" value="1"/>
</dbReference>
<comment type="similarity">
    <text evidence="2">Belongs to the FAD-binding monooxygenase family.</text>
</comment>
<name>A0A1L9T4R3_9EURO</name>
<evidence type="ECO:0000313" key="6">
    <source>
        <dbReference type="Proteomes" id="UP000184356"/>
    </source>
</evidence>
<dbReference type="VEuPathDB" id="FungiDB:ASPSYDRAFT_61630"/>
<dbReference type="SUPFAM" id="SSF51905">
    <property type="entry name" value="FAD/NAD(P)-binding domain"/>
    <property type="match status" value="2"/>
</dbReference>
<evidence type="ECO:0000313" key="5">
    <source>
        <dbReference type="EMBL" id="OJJ54351.1"/>
    </source>
</evidence>
<dbReference type="InterPro" id="IPR051209">
    <property type="entry name" value="FAD-bind_Monooxygenase_sf"/>
</dbReference>
<dbReference type="GeneID" id="63766086"/>
<evidence type="ECO:0000256" key="2">
    <source>
        <dbReference type="ARBA" id="ARBA00010139"/>
    </source>
</evidence>
<sequence>MAANYRQSNQPIHTERHVRIICIGAGASGLLFAYKLQRSFSNFSLVIYEKNPELSGTWFENRYPGCACDVPSHNYTWSFEPKTDWSGTYASSKEIFNYFDSFSRKYGLRQYCRMRHQVIGAVWDDQKGSYDVHVQDLESGRQWNDSCDILINAGGILNSWRWPAIPGLERYKGTLVHTANWDDSISLKGKHVGLIGNGSSGIQVLPAILPEVSKITTFIREPTWVSPVQGLEQHIFSAEEKQAFERDSETLTEYRRGIERGMNGQFAIFLRDTQGQRDTREYMTQQMKEKLHNVDLEKVLIPEWSVGCRRITPGVGYLESLGDDKVNVVYGNIDEVTEQGCICDDGKEYAVDVLICATGFDTSFRPRFPIIGPNGNNLQDQWKDEPHSYFGIAAAGIPNYLTFLGPNSPIGNGPVLSAIEAQADHMMKLIDRYQTTNIKSFAPRSEAVEDFIAFKDEFMRNTVWADGCRSWYKANQADAPVTALWPGSTLHYIEAMDELRLDDWEVKYNGNRFAWMGNGYSQTEIDETADWAYYIRDHDDGEYMSRGKRLRILNKSGTRQPESTAFTVFPRI</sequence>
<protein>
    <recommendedName>
        <fullName evidence="7">FAD/NAD(P)-binding domain-containing protein</fullName>
    </recommendedName>
</protein>
<accession>A0A1L9T4R3</accession>
<dbReference type="OrthoDB" id="74360at2759"/>
<comment type="cofactor">
    <cofactor evidence="1">
        <name>FAD</name>
        <dbReference type="ChEBI" id="CHEBI:57692"/>
    </cofactor>
</comment>
<dbReference type="STRING" id="1036612.A0A1L9T4R3"/>
<evidence type="ECO:0000256" key="4">
    <source>
        <dbReference type="ARBA" id="ARBA00022827"/>
    </source>
</evidence>